<dbReference type="Pfam" id="PF03473">
    <property type="entry name" value="MOSC"/>
    <property type="match status" value="1"/>
</dbReference>
<dbReference type="Gene3D" id="2.40.33.20">
    <property type="entry name" value="PK beta-barrel domain-like"/>
    <property type="match status" value="1"/>
</dbReference>
<name>A0A3G9G7S2_9CAUL</name>
<evidence type="ECO:0000313" key="3">
    <source>
        <dbReference type="Proteomes" id="UP000278756"/>
    </source>
</evidence>
<feature type="domain" description="MOSC" evidence="1">
    <location>
        <begin position="1"/>
        <end position="83"/>
    </location>
</feature>
<dbReference type="InterPro" id="IPR011037">
    <property type="entry name" value="Pyrv_Knase-like_insert_dom_sf"/>
</dbReference>
<dbReference type="GO" id="GO:0030151">
    <property type="term" value="F:molybdenum ion binding"/>
    <property type="evidence" value="ECO:0007669"/>
    <property type="project" value="InterPro"/>
</dbReference>
<sequence length="90" mass="9699">MSVQAHALRRNVVTSGINLLALKDKRFQLGVAVLEYTGECHPCSRMEEIFGVGGYNAVRGRGGITARVITGGRFRVGDLMVPEGHETLGT</sequence>
<evidence type="ECO:0000259" key="1">
    <source>
        <dbReference type="PROSITE" id="PS51340"/>
    </source>
</evidence>
<dbReference type="AlphaFoldDB" id="A0A3G9G7S2"/>
<dbReference type="GO" id="GO:0003824">
    <property type="term" value="F:catalytic activity"/>
    <property type="evidence" value="ECO:0007669"/>
    <property type="project" value="InterPro"/>
</dbReference>
<dbReference type="InterPro" id="IPR005302">
    <property type="entry name" value="MoCF_Sase_C"/>
</dbReference>
<gene>
    <name evidence="2" type="ORF">EM6_2655</name>
</gene>
<reference evidence="3" key="2">
    <citation type="journal article" date="2017" name="Plant Physiol. Biochem.">
        <title>Differential oxidative and antioxidative response of duckweed Lemna minor toward plant growth promoting/inhibiting bacteria.</title>
        <authorList>
            <person name="Ishizawa H."/>
            <person name="Kuroda M."/>
            <person name="Morikawa M."/>
            <person name="Ike M."/>
        </authorList>
    </citation>
    <scope>NUCLEOTIDE SEQUENCE [LARGE SCALE GENOMIC DNA]</scope>
    <source>
        <strain evidence="3">M6</strain>
    </source>
</reference>
<dbReference type="SUPFAM" id="SSF50800">
    <property type="entry name" value="PK beta-barrel domain-like"/>
    <property type="match status" value="1"/>
</dbReference>
<dbReference type="EMBL" id="AP018828">
    <property type="protein sequence ID" value="BBF82035.1"/>
    <property type="molecule type" value="Genomic_DNA"/>
</dbReference>
<dbReference type="InterPro" id="IPR052716">
    <property type="entry name" value="MOSC_domain"/>
</dbReference>
<dbReference type="PANTHER" id="PTHR36930:SF1">
    <property type="entry name" value="MOSC DOMAIN-CONTAINING PROTEIN"/>
    <property type="match status" value="1"/>
</dbReference>
<protein>
    <submittedName>
        <fullName evidence="2">MOSC domain protein</fullName>
    </submittedName>
</protein>
<accession>A0A3G9G7S2</accession>
<evidence type="ECO:0000313" key="2">
    <source>
        <dbReference type="EMBL" id="BBF82035.1"/>
    </source>
</evidence>
<dbReference type="Proteomes" id="UP000278756">
    <property type="component" value="Chromosome 2"/>
</dbReference>
<proteinExistence type="predicted"/>
<dbReference type="GO" id="GO:0030170">
    <property type="term" value="F:pyridoxal phosphate binding"/>
    <property type="evidence" value="ECO:0007669"/>
    <property type="project" value="InterPro"/>
</dbReference>
<dbReference type="PANTHER" id="PTHR36930">
    <property type="entry name" value="METAL-SULFUR CLUSTER BIOSYNTHESIS PROTEINS YUAD-RELATED"/>
    <property type="match status" value="1"/>
</dbReference>
<dbReference type="PROSITE" id="PS51340">
    <property type="entry name" value="MOSC"/>
    <property type="match status" value="1"/>
</dbReference>
<reference evidence="3" key="1">
    <citation type="journal article" date="2017" name="Biotechnol. Biofuels">
        <title>Evaluation of environmental bacterial communities as a factor affecting the growth of duckweed Lemna minor.</title>
        <authorList>
            <person name="Ishizawa H."/>
            <person name="Kuroda M."/>
            <person name="Morikawa M."/>
            <person name="Ike M."/>
        </authorList>
    </citation>
    <scope>NUCLEOTIDE SEQUENCE [LARGE SCALE GENOMIC DNA]</scope>
    <source>
        <strain evidence="3">M6</strain>
    </source>
</reference>
<organism evidence="2 3">
    <name type="scientific">Asticcacaulis excentricus</name>
    <dbReference type="NCBI Taxonomy" id="78587"/>
    <lineage>
        <taxon>Bacteria</taxon>
        <taxon>Pseudomonadati</taxon>
        <taxon>Pseudomonadota</taxon>
        <taxon>Alphaproteobacteria</taxon>
        <taxon>Caulobacterales</taxon>
        <taxon>Caulobacteraceae</taxon>
        <taxon>Asticcacaulis</taxon>
    </lineage>
</organism>